<keyword evidence="10 16" id="KW-0573">Peptidoglycan synthesis</keyword>
<feature type="domain" description="Penicillin-binding protein transpeptidase" evidence="17">
    <location>
        <begin position="271"/>
        <end position="569"/>
    </location>
</feature>
<dbReference type="InterPro" id="IPR050515">
    <property type="entry name" value="Beta-lactam/transpept"/>
</dbReference>
<keyword evidence="7 16" id="KW-0812">Transmembrane</keyword>
<dbReference type="PANTHER" id="PTHR30627">
    <property type="entry name" value="PEPTIDOGLYCAN D,D-TRANSPEPTIDASE"/>
    <property type="match status" value="1"/>
</dbReference>
<comment type="subcellular location">
    <subcellularLocation>
        <location evidence="16">Cell inner membrane</location>
        <topology evidence="16">Single-pass membrane protein</topology>
    </subcellularLocation>
    <subcellularLocation>
        <location evidence="1">Membrane</location>
    </subcellularLocation>
</comment>
<dbReference type="EC" id="3.4.16.4" evidence="16"/>
<keyword evidence="2 16" id="KW-1003">Cell membrane</keyword>
<dbReference type="Gene3D" id="1.10.150.770">
    <property type="match status" value="1"/>
</dbReference>
<dbReference type="HAMAP" id="MF_02080">
    <property type="entry name" value="FtsI_transpept"/>
    <property type="match status" value="1"/>
</dbReference>
<evidence type="ECO:0000256" key="12">
    <source>
        <dbReference type="ARBA" id="ARBA00023136"/>
    </source>
</evidence>
<evidence type="ECO:0000256" key="3">
    <source>
        <dbReference type="ARBA" id="ARBA00022519"/>
    </source>
</evidence>
<gene>
    <name evidence="16" type="primary">ftsI</name>
    <name evidence="19" type="ORF">LNV07_09745</name>
</gene>
<comment type="catalytic activity">
    <reaction evidence="16">
        <text>Preferential cleavage: (Ac)2-L-Lys-D-Ala-|-D-Ala. Also transpeptidation of peptidyl-alanyl moieties that are N-acyl substituents of D-alanine.</text>
        <dbReference type="EC" id="3.4.16.4"/>
    </reaction>
</comment>
<name>A0ABT2YE90_9BURK</name>
<keyword evidence="4 16" id="KW-0132">Cell division</keyword>
<dbReference type="InterPro" id="IPR001460">
    <property type="entry name" value="PCN-bd_Tpept"/>
</dbReference>
<keyword evidence="12 16" id="KW-0472">Membrane</keyword>
<proteinExistence type="inferred from homology"/>
<dbReference type="EMBL" id="JAJIRN010000004">
    <property type="protein sequence ID" value="MCV2368376.1"/>
    <property type="molecule type" value="Genomic_DNA"/>
</dbReference>
<evidence type="ECO:0000256" key="5">
    <source>
        <dbReference type="ARBA" id="ARBA00022645"/>
    </source>
</evidence>
<keyword evidence="6 16" id="KW-0645">Protease</keyword>
<keyword evidence="14 16" id="KW-0131">Cell cycle</keyword>
<dbReference type="Gene3D" id="3.40.710.10">
    <property type="entry name" value="DD-peptidase/beta-lactamase superfamily"/>
    <property type="match status" value="1"/>
</dbReference>
<dbReference type="InterPro" id="IPR036138">
    <property type="entry name" value="PBP_dimer_sf"/>
</dbReference>
<comment type="caution">
    <text evidence="19">The sequence shown here is derived from an EMBL/GenBank/DDBJ whole genome shotgun (WGS) entry which is preliminary data.</text>
</comment>
<keyword evidence="8 16" id="KW-0378">Hydrolase</keyword>
<evidence type="ECO:0000259" key="18">
    <source>
        <dbReference type="Pfam" id="PF03717"/>
    </source>
</evidence>
<dbReference type="Pfam" id="PF00905">
    <property type="entry name" value="Transpeptidase"/>
    <property type="match status" value="1"/>
</dbReference>
<feature type="transmembrane region" description="Helical" evidence="16">
    <location>
        <begin position="39"/>
        <end position="57"/>
    </location>
</feature>
<evidence type="ECO:0000259" key="17">
    <source>
        <dbReference type="Pfam" id="PF00905"/>
    </source>
</evidence>
<keyword evidence="13 16" id="KW-0717">Septation</keyword>
<evidence type="ECO:0000313" key="19">
    <source>
        <dbReference type="EMBL" id="MCV2368376.1"/>
    </source>
</evidence>
<evidence type="ECO:0000256" key="15">
    <source>
        <dbReference type="ARBA" id="ARBA00023316"/>
    </source>
</evidence>
<evidence type="ECO:0000256" key="7">
    <source>
        <dbReference type="ARBA" id="ARBA00022692"/>
    </source>
</evidence>
<dbReference type="Gene3D" id="3.90.1310.10">
    <property type="entry name" value="Penicillin-binding protein 2a (Domain 2)"/>
    <property type="match status" value="1"/>
</dbReference>
<feature type="domain" description="Penicillin-binding protein dimerisation" evidence="18">
    <location>
        <begin position="80"/>
        <end position="225"/>
    </location>
</feature>
<keyword evidence="5 16" id="KW-0121">Carboxypeptidase</keyword>
<evidence type="ECO:0000256" key="4">
    <source>
        <dbReference type="ARBA" id="ARBA00022618"/>
    </source>
</evidence>
<evidence type="ECO:0000256" key="6">
    <source>
        <dbReference type="ARBA" id="ARBA00022670"/>
    </source>
</evidence>
<dbReference type="InterPro" id="IPR012338">
    <property type="entry name" value="Beta-lactam/transpept-like"/>
</dbReference>
<protein>
    <recommendedName>
        <fullName evidence="16">Peptidoglycan D,D-transpeptidase FtsI</fullName>
        <ecNumber evidence="16">3.4.16.4</ecNumber>
    </recommendedName>
    <alternativeName>
        <fullName evidence="16">Penicillin-binding protein 3</fullName>
        <shortName evidence="16">PBP-3</shortName>
    </alternativeName>
</protein>
<evidence type="ECO:0000256" key="13">
    <source>
        <dbReference type="ARBA" id="ARBA00023210"/>
    </source>
</evidence>
<dbReference type="SUPFAM" id="SSF56601">
    <property type="entry name" value="beta-lactamase/transpeptidase-like"/>
    <property type="match status" value="1"/>
</dbReference>
<sequence>MALKKFFSGAKRGSRAAEPLSHRQSPLLASRTPAWRSQFLVVAVGLGLAGLLGRALYVQVIGKQFFQKQGEARFSHKMELPASRGRIVDRSGKVLASSVAVPSFWTIPSELEATPEQRLALAKALGLSPQALAQKLDPASRFVWLLRQADEASAARIQALGLKGVYQDREYRRHYPEGEASAHVVGFTNVEERGQEGIELAFQKDLQGRDGSRWVTRDRLGRVIDDVAQARSEAMPAVNGHDIDLSIDSQTQYFAYQAIRDAVAANQAKAGSVVVLDARSGEILALANFPSYQPDQRKHLSGEQLRNRALTDVFEPGSTMKPFIAAQALESGRVTPDTIIQTAPGRITIGGATISDAHPGDALTVSQVIQKSSNVGTVKMAMQMPASEMHQLYSSLGLGQRPQISFPGAVTGSLRPYKKWRPIEQATMSYGYGLSASLLQLAHAYTVFAHDGELLPLSMTKRAAGEAVTGQRVFSAKTAQQLRQMLQSVTAAGGTSPQAQVAGYSVGGKSGTAYKQEGRGYVRNKYRAWFVGLAPIDKPRIIVAVMVDEPTQQFHDGGKVAGPVFSRVVSKSLQLMGVPSDPTLRPQILPPQQMAAAAYQAL</sequence>
<keyword evidence="11 16" id="KW-1133">Transmembrane helix</keyword>
<evidence type="ECO:0000256" key="10">
    <source>
        <dbReference type="ARBA" id="ARBA00022984"/>
    </source>
</evidence>
<evidence type="ECO:0000256" key="1">
    <source>
        <dbReference type="ARBA" id="ARBA00004370"/>
    </source>
</evidence>
<accession>A0ABT2YE90</accession>
<comment type="function">
    <text evidence="16">Catalyzes cross-linking of the peptidoglycan cell wall at the division septum.</text>
</comment>
<dbReference type="PANTHER" id="PTHR30627:SF1">
    <property type="entry name" value="PEPTIDOGLYCAN D,D-TRANSPEPTIDASE FTSI"/>
    <property type="match status" value="1"/>
</dbReference>
<keyword evidence="9 16" id="KW-0133">Cell shape</keyword>
<keyword evidence="20" id="KW-1185">Reference proteome</keyword>
<reference evidence="19 20" key="1">
    <citation type="submission" date="2021-11" db="EMBL/GenBank/DDBJ databases">
        <authorList>
            <person name="Liang Q."/>
            <person name="Mou H."/>
            <person name="Liu Z."/>
        </authorList>
    </citation>
    <scope>NUCLEOTIDE SEQUENCE [LARGE SCALE GENOMIC DNA]</scope>
    <source>
        <strain evidence="19 20">CHU3</strain>
    </source>
</reference>
<evidence type="ECO:0000256" key="8">
    <source>
        <dbReference type="ARBA" id="ARBA00022801"/>
    </source>
</evidence>
<keyword evidence="15 16" id="KW-0961">Cell wall biogenesis/degradation</keyword>
<dbReference type="InterPro" id="IPR005311">
    <property type="entry name" value="PBP_dimer"/>
</dbReference>
<dbReference type="InterPro" id="IPR037532">
    <property type="entry name" value="FtsI_transpept"/>
</dbReference>
<dbReference type="Pfam" id="PF03717">
    <property type="entry name" value="PBP_dimer"/>
    <property type="match status" value="1"/>
</dbReference>
<evidence type="ECO:0000256" key="11">
    <source>
        <dbReference type="ARBA" id="ARBA00022989"/>
    </source>
</evidence>
<feature type="active site" description="Acyl-ester intermediate" evidence="16">
    <location>
        <position position="318"/>
    </location>
</feature>
<evidence type="ECO:0000313" key="20">
    <source>
        <dbReference type="Proteomes" id="UP001209701"/>
    </source>
</evidence>
<organism evidence="19 20">
    <name type="scientific">Roseateles oligotrophus</name>
    <dbReference type="NCBI Taxonomy" id="1769250"/>
    <lineage>
        <taxon>Bacteria</taxon>
        <taxon>Pseudomonadati</taxon>
        <taxon>Pseudomonadota</taxon>
        <taxon>Betaproteobacteria</taxon>
        <taxon>Burkholderiales</taxon>
        <taxon>Sphaerotilaceae</taxon>
        <taxon>Roseateles</taxon>
    </lineage>
</organism>
<evidence type="ECO:0000256" key="2">
    <source>
        <dbReference type="ARBA" id="ARBA00022475"/>
    </source>
</evidence>
<evidence type="ECO:0000256" key="16">
    <source>
        <dbReference type="HAMAP-Rule" id="MF_02080"/>
    </source>
</evidence>
<dbReference type="SUPFAM" id="SSF56519">
    <property type="entry name" value="Penicillin binding protein dimerisation domain"/>
    <property type="match status" value="1"/>
</dbReference>
<evidence type="ECO:0000256" key="9">
    <source>
        <dbReference type="ARBA" id="ARBA00022960"/>
    </source>
</evidence>
<keyword evidence="3 16" id="KW-0997">Cell inner membrane</keyword>
<comment type="similarity">
    <text evidence="16">Belongs to the transpeptidase family. FtsI subfamily.</text>
</comment>
<dbReference type="Proteomes" id="UP001209701">
    <property type="component" value="Unassembled WGS sequence"/>
</dbReference>
<comment type="pathway">
    <text evidence="16">Cell wall biogenesis; peptidoglycan biosynthesis.</text>
</comment>
<evidence type="ECO:0000256" key="14">
    <source>
        <dbReference type="ARBA" id="ARBA00023306"/>
    </source>
</evidence>
<dbReference type="RefSeq" id="WP_263570980.1">
    <property type="nucleotide sequence ID" value="NZ_JAJIRN010000004.1"/>
</dbReference>
<dbReference type="Gene3D" id="3.30.450.330">
    <property type="match status" value="1"/>
</dbReference>